<dbReference type="CDD" id="cd00130">
    <property type="entry name" value="PAS"/>
    <property type="match status" value="1"/>
</dbReference>
<feature type="compositionally biased region" description="Acidic residues" evidence="3">
    <location>
        <begin position="1826"/>
        <end position="1848"/>
    </location>
</feature>
<proteinExistence type="predicted"/>
<dbReference type="InterPro" id="IPR052994">
    <property type="entry name" value="Tiny_macrocysts_regulators"/>
</dbReference>
<feature type="compositionally biased region" description="Pro residues" evidence="3">
    <location>
        <begin position="1183"/>
        <end position="1192"/>
    </location>
</feature>
<feature type="region of interest" description="Disordered" evidence="3">
    <location>
        <begin position="1159"/>
        <end position="1203"/>
    </location>
</feature>
<dbReference type="GO" id="GO:0009881">
    <property type="term" value="F:photoreceptor activity"/>
    <property type="evidence" value="ECO:0007669"/>
    <property type="project" value="UniProtKB-KW"/>
</dbReference>
<feature type="domain" description="PAS" evidence="5">
    <location>
        <begin position="356"/>
        <end position="408"/>
    </location>
</feature>
<feature type="compositionally biased region" description="Low complexity" evidence="3">
    <location>
        <begin position="1159"/>
        <end position="1176"/>
    </location>
</feature>
<feature type="transmembrane region" description="Helical" evidence="4">
    <location>
        <begin position="2376"/>
        <end position="2396"/>
    </location>
</feature>
<feature type="transmembrane region" description="Helical" evidence="4">
    <location>
        <begin position="2592"/>
        <end position="2614"/>
    </location>
</feature>
<evidence type="ECO:0000259" key="5">
    <source>
        <dbReference type="PROSITE" id="PS50112"/>
    </source>
</evidence>
<feature type="transmembrane region" description="Helical" evidence="4">
    <location>
        <begin position="1949"/>
        <end position="1969"/>
    </location>
</feature>
<evidence type="ECO:0000256" key="4">
    <source>
        <dbReference type="SAM" id="Phobius"/>
    </source>
</evidence>
<feature type="compositionally biased region" description="Low complexity" evidence="3">
    <location>
        <begin position="1193"/>
        <end position="1203"/>
    </location>
</feature>
<dbReference type="InterPro" id="IPR035965">
    <property type="entry name" value="PAS-like_dom_sf"/>
</dbReference>
<dbReference type="Pfam" id="PF13426">
    <property type="entry name" value="PAS_9"/>
    <property type="match status" value="1"/>
</dbReference>
<feature type="region of interest" description="Disordered" evidence="3">
    <location>
        <begin position="2700"/>
        <end position="2735"/>
    </location>
</feature>
<dbReference type="InterPro" id="IPR057352">
    <property type="entry name" value="TPR_TmcB/C"/>
</dbReference>
<dbReference type="InterPro" id="IPR000014">
    <property type="entry name" value="PAS"/>
</dbReference>
<dbReference type="PANTHER" id="PTHR31600">
    <property type="entry name" value="TINY MACROCYSTS PROTEIN B-RELATED"/>
    <property type="match status" value="1"/>
</dbReference>
<evidence type="ECO:0000313" key="6">
    <source>
        <dbReference type="EMBL" id="GLC53515.1"/>
    </source>
</evidence>
<gene>
    <name evidence="6" type="primary">PLESTB001218</name>
    <name evidence="6" type="ORF">PLESTB_000757900</name>
</gene>
<evidence type="ECO:0000256" key="3">
    <source>
        <dbReference type="SAM" id="MobiDB-lite"/>
    </source>
</evidence>
<feature type="compositionally biased region" description="Low complexity" evidence="3">
    <location>
        <begin position="2649"/>
        <end position="2664"/>
    </location>
</feature>
<feature type="compositionally biased region" description="Pro residues" evidence="3">
    <location>
        <begin position="1223"/>
        <end position="1245"/>
    </location>
</feature>
<feature type="compositionally biased region" description="Low complexity" evidence="3">
    <location>
        <begin position="1858"/>
        <end position="1884"/>
    </location>
</feature>
<feature type="region of interest" description="Disordered" evidence="3">
    <location>
        <begin position="1806"/>
        <end position="1910"/>
    </location>
</feature>
<feature type="region of interest" description="Disordered" evidence="3">
    <location>
        <begin position="1216"/>
        <end position="1318"/>
    </location>
</feature>
<keyword evidence="1" id="KW-0157">Chromophore</keyword>
<dbReference type="Pfam" id="PF25474">
    <property type="entry name" value="TPR_TmcB"/>
    <property type="match status" value="1"/>
</dbReference>
<dbReference type="PROSITE" id="PS50112">
    <property type="entry name" value="PAS"/>
    <property type="match status" value="1"/>
</dbReference>
<feature type="region of interest" description="Disordered" evidence="3">
    <location>
        <begin position="980"/>
        <end position="1028"/>
    </location>
</feature>
<organism evidence="6 7">
    <name type="scientific">Pleodorina starrii</name>
    <dbReference type="NCBI Taxonomy" id="330485"/>
    <lineage>
        <taxon>Eukaryota</taxon>
        <taxon>Viridiplantae</taxon>
        <taxon>Chlorophyta</taxon>
        <taxon>core chlorophytes</taxon>
        <taxon>Chlorophyceae</taxon>
        <taxon>CS clade</taxon>
        <taxon>Chlamydomonadales</taxon>
        <taxon>Volvocaceae</taxon>
        <taxon>Pleodorina</taxon>
    </lineage>
</organism>
<keyword evidence="4" id="KW-0812">Transmembrane</keyword>
<dbReference type="SUPFAM" id="SSF55785">
    <property type="entry name" value="PYP-like sensor domain (PAS domain)"/>
    <property type="match status" value="1"/>
</dbReference>
<keyword evidence="7" id="KW-1185">Reference proteome</keyword>
<feature type="transmembrane region" description="Helical" evidence="4">
    <location>
        <begin position="2172"/>
        <end position="2193"/>
    </location>
</feature>
<reference evidence="6 7" key="1">
    <citation type="journal article" date="2023" name="Commun. Biol.">
        <title>Reorganization of the ancestral sex-determining regions during the evolution of trioecy in Pleodorina starrii.</title>
        <authorList>
            <person name="Takahashi K."/>
            <person name="Suzuki S."/>
            <person name="Kawai-Toyooka H."/>
            <person name="Yamamoto K."/>
            <person name="Hamaji T."/>
            <person name="Ootsuki R."/>
            <person name="Yamaguchi H."/>
            <person name="Kawachi M."/>
            <person name="Higashiyama T."/>
            <person name="Nozaki H."/>
        </authorList>
    </citation>
    <scope>NUCLEOTIDE SEQUENCE [LARGE SCALE GENOMIC DNA]</scope>
    <source>
        <strain evidence="6 7">NIES-4479</strain>
    </source>
</reference>
<comment type="caution">
    <text evidence="6">The sequence shown here is derived from an EMBL/GenBank/DDBJ whole genome shotgun (WGS) entry which is preliminary data.</text>
</comment>
<feature type="compositionally biased region" description="Low complexity" evidence="3">
    <location>
        <begin position="1806"/>
        <end position="1823"/>
    </location>
</feature>
<feature type="compositionally biased region" description="Polar residues" evidence="3">
    <location>
        <begin position="1287"/>
        <end position="1307"/>
    </location>
</feature>
<feature type="transmembrane region" description="Helical" evidence="4">
    <location>
        <begin position="58"/>
        <end position="79"/>
    </location>
</feature>
<name>A0A9W6BKN8_9CHLO</name>
<evidence type="ECO:0000313" key="7">
    <source>
        <dbReference type="Proteomes" id="UP001165080"/>
    </source>
</evidence>
<feature type="compositionally biased region" description="Low complexity" evidence="3">
    <location>
        <begin position="1246"/>
        <end position="1264"/>
    </location>
</feature>
<dbReference type="Proteomes" id="UP001165080">
    <property type="component" value="Unassembled WGS sequence"/>
</dbReference>
<keyword evidence="4" id="KW-1133">Transmembrane helix</keyword>
<feature type="compositionally biased region" description="Low complexity" evidence="3">
    <location>
        <begin position="1271"/>
        <end position="1280"/>
    </location>
</feature>
<sequence>MAMSHTRDEGLCFAIKTVLTVSSFMLPGSPKVLAVVHLLFISMLLYTNMKWFRERVTLALWVGMGPAALVGSGLCYMRLRHIKHWVVAKFRNADSGTNSKHIYKFTDAREVEIAARSCRAWVDDEENTLEPEAMALSEQIIKAGMIQLPQDPQMIILYSSFLIDVQGSYQSGYTQLQTAKKHSLGVLERFAIFCRDHEHSQKASGTNNGDTTVDLVSYMEFQRSHRLVVRAHKEALIAIRSFWGLLMRSQVKFNELSKALRRIESTAKTAERAYRGVLVRHASSARILRLYGKFLEGVKFDPWSAEKWYTQADKLEEVAERSKSALQLGGIETLLPQGTGGDRGLAEMEGLAFICINAQGQIVMASPEAHKLLGYSKNELKGRDLGIILPQPFAESHTAYVRQYVQTGVSTTLGKRLEVMVVTKAKQVLAVRLHITKISGLNEDSVFLGVLEALPPSPNDARMWIVGNGTIVAADGALCDWLGYDNADLAGKPLEEFLLDKELVRESVKSWNRTYTAAGGLTRPAGGRHRRMAATNTADSGAMGSLGSSPSMSGGAGGGALFAEPMMALLPPPPATTHGSILLGGTGDVLSAAGPGSQPLILPRAAWRHKFWDQLVFDTIIQPGAVGSVKVHSVTVRRIMMPPSSYSPYHGRLPDPYYHEMMIVADHMGHLLHVTAALAAALGRTVEAIRAGGLAMLMPEPTGLLHKPWLQELSNPQSFGPLSSPNYKLPPYSCRSGRAISLCSYSETHGPGVKQFRMSVVQRLTEGGGSKIHVVSLTPRNLDEALSERRLRLSLDLRGNIIDVDGTTPTELFDIDPRSLPGSSIGQLVDLFSRNDAFDDTFGSLDYSANPGASQPAHLLAALAASQGLDFEAGRGAGAYGGSTQQGAVEGDEDVVTTAARAFQSAFARRLSQALLELAHRSFKNPNCSWRVGVNLPPDAAALAELQQLVAAGVLLPEDVARAPQLIGARTVPAVLKLRLVRRRPHQQHNRDLGGRGGSTDASRGGAAYAPHSSSGAPEFPGFNGNNIAQQQPLRQTNFQSTATFANNDERLVLPVAGAGGLRNSIWQGVSGSGVSPQQVTPPPTAVDMRSPVRTDAAVGIGETGGGMGPVAEATDQSLTTLDTEDRAVLEQLTRAVDASRLLPSTTAAAAATIPTTAAATATATVTTSTTTPASSGGSGTKPMPPPPPPQTSQPGATSAGTLAAAVTAAIERGNNSARVPSSSPPPPQLQQPSPPPALTPPLQPQQPQQQKQHQQPQIQVQQGQPGGQDGSPMLGPLPLVGGGLQRTLSRSTSSKFALGTASQQVPMQPPLPAAAACQGNVRGDSATKTATTAAAGGSRSQTATVAALVEVAPRNLMFEVELWRADLLSGVLEVDDKGKVLRADGVCPLGQAGLVLGATPASIVGSQVSDLIPLPGGSSGGVMALMEAGGGPSDSAVRGALKKRTQRVARLGGTTVVTARHQSDCCPLNLHVTAANRPGLPGSAYLVLRPKEPTGVQPGFLRWLYDNDTSGLMPIAHRLDPLQIVATGGQGSFGSIVGKALHAMSSSANPVGGLAAAVSGAVSLTASINAHALPSLRHVPSNRLTSIALLPAEKASRTGLADAEGDDSWSMNPESPSAFAAPRAMAASLAAAALLPPPVSPPPPPQLVQFLKGLSGEARVTDPQGVLGSSALMSRRSVLKTAGQQLGSVGGGAAAVTAGVEDGVEAPALTPDGNSGANAAMGRPQVKTTKFGGSVTGPDPESVVMDAPSPRIALGRGAEESSAAFLPGAVSPGSVVESQGRRTLLEFSNRPGQTSQATQLLSATDATANTAGSSSDGASGSRDAGDDDGDADEDEDDEGDDDDDDDDEKHSSENEGGESSEIQSGSDVRVGGVRKAAAAATTDGGSGSGGDSAYSPSEAGDGAHSGDMESEAGATAANFSVGKRFKKMYKILMSPLAMQPARALRWRALMVVLLILSAHTITFALLLVKLLHQETAVTDLQSVANACRNVHEIIIKGRVLESMYSGRSYVPELHHGVYLGFREILRLPVRYGLRGIWDDPLLEMTIYYDLQQQQLANVTLNLSDPQLAAAAAAAASAPIDGTNVNTSSFLAVSSKELMGLWDAGNYYLTKTFDLINNGPTYMSEPGTNFTSWSTWRFIRENGPSVIFPAYLRTLDSLVELTIAQSRDIYNLQLIIVCLEAGLLCFVMCVYIWSIAYQYSSKRHDLYGVFLKIPMGVTRSLANMSLKLEATNEDDDSDDDMPLQNFNVGDGGRGGNAAGAMEGEGVLTDGAVKAAAAHAGAAPIGNPQRRRTSFMGVEPASEYNGGGPHGGSVRLSGQDRVHSAGSGGVSAAPTAAADGYFGGLLAMLPWIGRVSSRSASILSGRRKRRLIYSYSLSYQLVAPFILWGAAIVVLNVVGYNHLRGLTAPIAMLNIVNTVVIRFHRVLFFSLDVAASLTAALRIALKPTLIEELAAWRLEYSAMLYGNAVVPNPDDQHFRQATTGVLFGGYATPAHLLYLTGSCLADEAELCQRRGSPYYEATHNGLDVIVKTQFLQVDALVQQPPEASGLNSSEFRFLWTTSEADMEGGLVKMSTMFLNDVLGSYSEVVTQQIIMFVIAWLWAAMFLIFQLRPFVRQAQNEMRRVAELLSQLPPEVDCESMVKAVVLGNQTQQQSQPQQPQQHPPLLRSKWSKGGGGGSGSAFSLGPPGVAAAGGAGTSFRIGRVSDANTTSFTSAVRRKSSVTDALGRSDTKGSD</sequence>
<protein>
    <recommendedName>
        <fullName evidence="5">PAS domain-containing protein</fullName>
    </recommendedName>
</protein>
<evidence type="ECO:0000256" key="1">
    <source>
        <dbReference type="ARBA" id="ARBA00022543"/>
    </source>
</evidence>
<keyword evidence="4" id="KW-0472">Membrane</keyword>
<dbReference type="SMART" id="SM00091">
    <property type="entry name" value="PAS"/>
    <property type="match status" value="3"/>
</dbReference>
<dbReference type="Gene3D" id="3.30.450.20">
    <property type="entry name" value="PAS domain"/>
    <property type="match status" value="1"/>
</dbReference>
<feature type="region of interest" description="Disordered" evidence="3">
    <location>
        <begin position="2648"/>
        <end position="2687"/>
    </location>
</feature>
<dbReference type="EMBL" id="BRXU01000008">
    <property type="protein sequence ID" value="GLC53515.1"/>
    <property type="molecule type" value="Genomic_DNA"/>
</dbReference>
<dbReference type="PANTHER" id="PTHR31600:SF2">
    <property type="entry name" value="GAMETE ENRICHED GENE 10 PROTEIN-RELATED"/>
    <property type="match status" value="1"/>
</dbReference>
<keyword evidence="1" id="KW-0675">Receptor</keyword>
<evidence type="ECO:0000256" key="2">
    <source>
        <dbReference type="ARBA" id="ARBA00022606"/>
    </source>
</evidence>
<accession>A0A9W6BKN8</accession>
<dbReference type="NCBIfam" id="TIGR00229">
    <property type="entry name" value="sensory_box"/>
    <property type="match status" value="1"/>
</dbReference>
<keyword evidence="2" id="KW-0716">Sensory transduction</keyword>
<keyword evidence="1" id="KW-0600">Photoreceptor protein</keyword>
<feature type="region of interest" description="Disordered" evidence="3">
    <location>
        <begin position="1710"/>
        <end position="1748"/>
    </location>
</feature>
<feature type="transmembrane region" description="Helical" evidence="4">
    <location>
        <begin position="28"/>
        <end position="46"/>
    </location>
</feature>